<sequence>MLVFGTQIHIITFLISLFELVFFFYQIIYFLSRPSDKSRLYYLILLFLLIQYNIVGALFPDNKIDIPISMQNIIAYIVALLMSLYFIFYIYKVLELAKMRFYAFQGSLIFIVLPFIFLFLLPYIYTGDLEMSRKLVVVIPFIYVIVMLFSLTTSFKEKYQSCTDESCKEEMIGVLLGFSFWLTLPVIAFFENDINYLLIPILKFHNGSQVVEVICTNLGLFVMTVLFIRKSIKQSRAEYYMLLDSQKMLQELNYNLTLKVIERTKELEIANEKRTNTFINLAHESKTPITLIRNYLEEYINKHGATEELIIIRRSVEKLTRDINNFFDIEKIKRGDEIYFNDQICNFSEILKNNIELYRAYANKKGILLTSYVDDNLRVKADPEGIYRVINNIVENAIKFTSLNGVIQVSLKQKDESLLFVVRDNGIGIHSELHEKIFEPYFKINSSHKNIQGIGIGLSIVKKIIESIGGEIRVESDPGLTAGTSMIIEIPIYQHDYPSEPLRLESRDVYFNVDELKLPPAKFNAEKRSVLIVEDNIALLNYLSMKLGEKFNVIVATSGNEAFERLLNITYIDMIISDVMMNDGDGFDLYRSVQRKNNLNHIPFIFLTARDSYKSKMEGLYLGAVDYVQKPFLVEELIAKIDAILLNLEKQRIALINSAYKNLQNGSWMDEIRVDNLNKFEINCKRYNLTTREIEIINLIAKGATYKSIGELLYISDKTVAKHVRNIFEKVDVKKQVELLSKLDVPA</sequence>
<evidence type="ECO:0000256" key="3">
    <source>
        <dbReference type="ARBA" id="ARBA00022553"/>
    </source>
</evidence>
<evidence type="ECO:0000256" key="8">
    <source>
        <dbReference type="SAM" id="Phobius"/>
    </source>
</evidence>
<dbReference type="Pfam" id="PF00196">
    <property type="entry name" value="GerE"/>
    <property type="match status" value="1"/>
</dbReference>
<keyword evidence="6" id="KW-0238">DNA-binding</keyword>
<dbReference type="PRINTS" id="PR00344">
    <property type="entry name" value="BCTRLSENSOR"/>
</dbReference>
<dbReference type="RefSeq" id="WP_045464263.1">
    <property type="nucleotide sequence ID" value="NZ_BBLT01000005.1"/>
</dbReference>
<keyword evidence="5" id="KW-0418">Kinase</keyword>
<dbReference type="InterPro" id="IPR036388">
    <property type="entry name" value="WH-like_DNA-bd_sf"/>
</dbReference>
<dbReference type="CDD" id="cd00082">
    <property type="entry name" value="HisKA"/>
    <property type="match status" value="1"/>
</dbReference>
<dbReference type="InterPro" id="IPR003661">
    <property type="entry name" value="HisK_dim/P_dom"/>
</dbReference>
<dbReference type="Gene3D" id="3.40.50.2300">
    <property type="match status" value="1"/>
</dbReference>
<protein>
    <recommendedName>
        <fullName evidence="2">histidine kinase</fullName>
        <ecNumber evidence="2">2.7.13.3</ecNumber>
    </recommendedName>
</protein>
<dbReference type="FunFam" id="3.30.565.10:FF:000006">
    <property type="entry name" value="Sensor histidine kinase WalK"/>
    <property type="match status" value="1"/>
</dbReference>
<keyword evidence="13" id="KW-1185">Reference proteome</keyword>
<organism evidence="12 13">
    <name type="scientific">Sporocytophaga myxococcoides</name>
    <dbReference type="NCBI Taxonomy" id="153721"/>
    <lineage>
        <taxon>Bacteria</taxon>
        <taxon>Pseudomonadati</taxon>
        <taxon>Bacteroidota</taxon>
        <taxon>Cytophagia</taxon>
        <taxon>Cytophagales</taxon>
        <taxon>Cytophagaceae</taxon>
        <taxon>Sporocytophaga</taxon>
    </lineage>
</organism>
<feature type="domain" description="Response regulatory" evidence="11">
    <location>
        <begin position="529"/>
        <end position="645"/>
    </location>
</feature>
<dbReference type="Gene3D" id="1.10.10.10">
    <property type="entry name" value="Winged helix-like DNA-binding domain superfamily/Winged helix DNA-binding domain"/>
    <property type="match status" value="1"/>
</dbReference>
<keyword evidence="4" id="KW-0808">Transferase</keyword>
<dbReference type="OrthoDB" id="9797097at2"/>
<dbReference type="InterPro" id="IPR036097">
    <property type="entry name" value="HisK_dim/P_sf"/>
</dbReference>
<dbReference type="CDD" id="cd00075">
    <property type="entry name" value="HATPase"/>
    <property type="match status" value="1"/>
</dbReference>
<dbReference type="CDD" id="cd06170">
    <property type="entry name" value="LuxR_C_like"/>
    <property type="match status" value="1"/>
</dbReference>
<evidence type="ECO:0000313" key="13">
    <source>
        <dbReference type="Proteomes" id="UP000030185"/>
    </source>
</evidence>
<feature type="transmembrane region" description="Helical" evidence="8">
    <location>
        <begin position="71"/>
        <end position="91"/>
    </location>
</feature>
<dbReference type="InterPro" id="IPR005467">
    <property type="entry name" value="His_kinase_dom"/>
</dbReference>
<dbReference type="EMBL" id="BBLT01000005">
    <property type="protein sequence ID" value="GAL85524.1"/>
    <property type="molecule type" value="Genomic_DNA"/>
</dbReference>
<evidence type="ECO:0000259" key="11">
    <source>
        <dbReference type="PROSITE" id="PS50110"/>
    </source>
</evidence>
<dbReference type="InterPro" id="IPR036890">
    <property type="entry name" value="HATPase_C_sf"/>
</dbReference>
<accession>A0A098LGD8</accession>
<evidence type="ECO:0000256" key="7">
    <source>
        <dbReference type="PROSITE-ProRule" id="PRU00169"/>
    </source>
</evidence>
<dbReference type="GO" id="GO:0000155">
    <property type="term" value="F:phosphorelay sensor kinase activity"/>
    <property type="evidence" value="ECO:0007669"/>
    <property type="project" value="InterPro"/>
</dbReference>
<feature type="domain" description="HTH luxR-type" evidence="9">
    <location>
        <begin position="682"/>
        <end position="747"/>
    </location>
</feature>
<dbReference type="InterPro" id="IPR001789">
    <property type="entry name" value="Sig_transdc_resp-reg_receiver"/>
</dbReference>
<dbReference type="PROSITE" id="PS00622">
    <property type="entry name" value="HTH_LUXR_1"/>
    <property type="match status" value="1"/>
</dbReference>
<evidence type="ECO:0000256" key="5">
    <source>
        <dbReference type="ARBA" id="ARBA00022777"/>
    </source>
</evidence>
<feature type="transmembrane region" description="Helical" evidence="8">
    <location>
        <begin position="103"/>
        <end position="125"/>
    </location>
</feature>
<gene>
    <name evidence="12" type="ORF">MYP_2753</name>
</gene>
<dbReference type="SMART" id="SM00421">
    <property type="entry name" value="HTH_LUXR"/>
    <property type="match status" value="1"/>
</dbReference>
<feature type="transmembrane region" description="Helical" evidence="8">
    <location>
        <begin position="172"/>
        <end position="190"/>
    </location>
</feature>
<dbReference type="EC" id="2.7.13.3" evidence="2"/>
<dbReference type="InterPro" id="IPR016032">
    <property type="entry name" value="Sig_transdc_resp-reg_C-effctor"/>
</dbReference>
<feature type="transmembrane region" description="Helical" evidence="8">
    <location>
        <begin position="131"/>
        <end position="151"/>
    </location>
</feature>
<keyword evidence="8" id="KW-1133">Transmembrane helix</keyword>
<dbReference type="SMART" id="SM00387">
    <property type="entry name" value="HATPase_c"/>
    <property type="match status" value="1"/>
</dbReference>
<feature type="domain" description="Histidine kinase" evidence="10">
    <location>
        <begin position="280"/>
        <end position="494"/>
    </location>
</feature>
<dbReference type="eggNOG" id="COG2197">
    <property type="taxonomic scope" value="Bacteria"/>
</dbReference>
<reference evidence="12 13" key="1">
    <citation type="submission" date="2014-09" db="EMBL/GenBank/DDBJ databases">
        <title>Sporocytophaga myxococcoides PG-01 genome sequencing.</title>
        <authorList>
            <person name="Liu L."/>
            <person name="Gao P.J."/>
            <person name="Chen G.J."/>
            <person name="Wang L.S."/>
        </authorList>
    </citation>
    <scope>NUCLEOTIDE SEQUENCE [LARGE SCALE GENOMIC DNA]</scope>
    <source>
        <strain evidence="12 13">PG-01</strain>
    </source>
</reference>
<comment type="catalytic activity">
    <reaction evidence="1">
        <text>ATP + protein L-histidine = ADP + protein N-phospho-L-histidine.</text>
        <dbReference type="EC" id="2.7.13.3"/>
    </reaction>
</comment>
<dbReference type="InterPro" id="IPR000792">
    <property type="entry name" value="Tscrpt_reg_LuxR_C"/>
</dbReference>
<dbReference type="SMART" id="SM00448">
    <property type="entry name" value="REC"/>
    <property type="match status" value="1"/>
</dbReference>
<dbReference type="InterPro" id="IPR004358">
    <property type="entry name" value="Sig_transdc_His_kin-like_C"/>
</dbReference>
<dbReference type="AlphaFoldDB" id="A0A098LGD8"/>
<dbReference type="SUPFAM" id="SSF52172">
    <property type="entry name" value="CheY-like"/>
    <property type="match status" value="1"/>
</dbReference>
<dbReference type="InterPro" id="IPR011006">
    <property type="entry name" value="CheY-like_superfamily"/>
</dbReference>
<dbReference type="Proteomes" id="UP000030185">
    <property type="component" value="Unassembled WGS sequence"/>
</dbReference>
<evidence type="ECO:0000313" key="12">
    <source>
        <dbReference type="EMBL" id="GAL85524.1"/>
    </source>
</evidence>
<evidence type="ECO:0000256" key="4">
    <source>
        <dbReference type="ARBA" id="ARBA00022679"/>
    </source>
</evidence>
<dbReference type="PROSITE" id="PS50110">
    <property type="entry name" value="RESPONSE_REGULATORY"/>
    <property type="match status" value="1"/>
</dbReference>
<dbReference type="PROSITE" id="PS50043">
    <property type="entry name" value="HTH_LUXR_2"/>
    <property type="match status" value="1"/>
</dbReference>
<evidence type="ECO:0000256" key="6">
    <source>
        <dbReference type="ARBA" id="ARBA00023125"/>
    </source>
</evidence>
<name>A0A098LGD8_9BACT</name>
<dbReference type="SUPFAM" id="SSF47384">
    <property type="entry name" value="Homodimeric domain of signal transducing histidine kinase"/>
    <property type="match status" value="1"/>
</dbReference>
<dbReference type="GO" id="GO:0006355">
    <property type="term" value="P:regulation of DNA-templated transcription"/>
    <property type="evidence" value="ECO:0007669"/>
    <property type="project" value="InterPro"/>
</dbReference>
<evidence type="ECO:0000256" key="1">
    <source>
        <dbReference type="ARBA" id="ARBA00000085"/>
    </source>
</evidence>
<evidence type="ECO:0000259" key="9">
    <source>
        <dbReference type="PROSITE" id="PS50043"/>
    </source>
</evidence>
<keyword evidence="8" id="KW-0472">Membrane</keyword>
<dbReference type="SUPFAM" id="SSF55874">
    <property type="entry name" value="ATPase domain of HSP90 chaperone/DNA topoisomerase II/histidine kinase"/>
    <property type="match status" value="1"/>
</dbReference>
<dbReference type="Gene3D" id="3.30.565.10">
    <property type="entry name" value="Histidine kinase-like ATPase, C-terminal domain"/>
    <property type="match status" value="1"/>
</dbReference>
<dbReference type="PANTHER" id="PTHR43547">
    <property type="entry name" value="TWO-COMPONENT HISTIDINE KINASE"/>
    <property type="match status" value="1"/>
</dbReference>
<dbReference type="PROSITE" id="PS50109">
    <property type="entry name" value="HIS_KIN"/>
    <property type="match status" value="1"/>
</dbReference>
<dbReference type="Pfam" id="PF02518">
    <property type="entry name" value="HATPase_c"/>
    <property type="match status" value="1"/>
</dbReference>
<dbReference type="SUPFAM" id="SSF46894">
    <property type="entry name" value="C-terminal effector domain of the bipartite response regulators"/>
    <property type="match status" value="1"/>
</dbReference>
<dbReference type="InterPro" id="IPR003594">
    <property type="entry name" value="HATPase_dom"/>
</dbReference>
<dbReference type="Pfam" id="PF00072">
    <property type="entry name" value="Response_reg"/>
    <property type="match status" value="1"/>
</dbReference>
<feature type="transmembrane region" description="Helical" evidence="8">
    <location>
        <begin position="40"/>
        <end position="59"/>
    </location>
</feature>
<comment type="caution">
    <text evidence="12">The sequence shown here is derived from an EMBL/GenBank/DDBJ whole genome shotgun (WGS) entry which is preliminary data.</text>
</comment>
<dbReference type="Gene3D" id="1.10.287.130">
    <property type="match status" value="1"/>
</dbReference>
<keyword evidence="3 7" id="KW-0597">Phosphoprotein</keyword>
<dbReference type="STRING" id="153721.MYP_2753"/>
<dbReference type="GO" id="GO:0003677">
    <property type="term" value="F:DNA binding"/>
    <property type="evidence" value="ECO:0007669"/>
    <property type="project" value="UniProtKB-KW"/>
</dbReference>
<evidence type="ECO:0000256" key="2">
    <source>
        <dbReference type="ARBA" id="ARBA00012438"/>
    </source>
</evidence>
<keyword evidence="8" id="KW-0812">Transmembrane</keyword>
<dbReference type="PRINTS" id="PR00038">
    <property type="entry name" value="HTHLUXR"/>
</dbReference>
<feature type="modified residue" description="4-aspartylphosphate" evidence="7">
    <location>
        <position position="578"/>
    </location>
</feature>
<dbReference type="PANTHER" id="PTHR43547:SF2">
    <property type="entry name" value="HYBRID SIGNAL TRANSDUCTION HISTIDINE KINASE C"/>
    <property type="match status" value="1"/>
</dbReference>
<proteinExistence type="predicted"/>
<feature type="transmembrane region" description="Helical" evidence="8">
    <location>
        <begin position="6"/>
        <end position="28"/>
    </location>
</feature>
<evidence type="ECO:0000259" key="10">
    <source>
        <dbReference type="PROSITE" id="PS50109"/>
    </source>
</evidence>